<dbReference type="Gene3D" id="3.40.50.300">
    <property type="entry name" value="P-loop containing nucleotide triphosphate hydrolases"/>
    <property type="match status" value="1"/>
</dbReference>
<sequence>MEQTIFVGREQEVQDVLAFARKGLAGQASVAFVTGEAGMGKTALVEEVFRRLKAEMPDLVMAVGRCNVDSASYLPFRTILEDVLESRTDVQISGELASGRKAKVKDSLISILKDVGTDVMSIFLPATIAGIAGKGSKSLFDKWFGSDAKKDLAGIAAPKDLEQVQVFGWYTRVMENIAAKFPVLLFVDDLHWADASSLNLLLYLGRETVEDRLMLIGTYRPHEVAPDSLLAQNKTRLGRYGAQEFPLDLSETKSSDAEKARQFVHDYLMAKYQTNFSDRFEALLADRTEGNALFLTEILKNMEEKGEIISNLSDTSDMSDTSDSKNWQLTREMTHIDELPEAVENAIKERIGRLEKHLREILDYASVEGDEFIAQVIAKVRQLEEWQLIDDLTEKLQNIHQLIYERGGTSLPNGDRVHGFVFKHNLIREYVYAQLPQTKKELLHAKIGECLEQLYEPETNAIAAELAIHFTQAHVPDKAVQYCLHAAQDANARYGAAEAVNFAKMGLEALEVRAKTLPQSEYAETKIRMLLELAKAERFGGERHKEKNHILTGIVSLEAHFHLLQHTSEMLQADFYLELARLCDKASTRTKEETKNYFEKAFALYEQLDDRRKVAEILYHLGNIYPYIPTPQGEKSPLEKTINALERGASIAESVQEKTLQSLCYGRLAFKYIYNIQNLALAEKYAIHALELARSVVTYDKYADIMARDNLAEVSLAQTKYKTGIHYLNEALELARKVGQISLEKTILYDLGYLYRVYIMFQQKAITMLHKSILLSEQIGEKKSTALNILGELLARQSQWENAKKYLLEAVIDPSENSQSLSRRRIGYLYLVQENYFQAEEEFQFRFQILEKYRRAPDLMDYALMALNYILMGNTTEYQAYIEQATIRFQKETRPHWKFEYLYYIAEVHRLIGEYELAKTECQEALNGFLAHAEDPEDLVVVAEARLNMGKILVDMGDFQEAITYLEQAQTAFAICQHYALGETLLYLGKAHLGLGGVVFRRQAKDYVTKALAEFQRLELRHKEQETQEVLHAL</sequence>
<dbReference type="AlphaFoldDB" id="A0A081BVT0"/>
<dbReference type="InterPro" id="IPR027417">
    <property type="entry name" value="P-loop_NTPase"/>
</dbReference>
<evidence type="ECO:0000313" key="3">
    <source>
        <dbReference type="Proteomes" id="UP000030661"/>
    </source>
</evidence>
<dbReference type="InterPro" id="IPR053159">
    <property type="entry name" value="Hybrid_Histidine_Kinase"/>
</dbReference>
<dbReference type="SUPFAM" id="SSF48452">
    <property type="entry name" value="TPR-like"/>
    <property type="match status" value="2"/>
</dbReference>
<evidence type="ECO:0000259" key="1">
    <source>
        <dbReference type="Pfam" id="PF13191"/>
    </source>
</evidence>
<accession>A0A081BVT0</accession>
<feature type="domain" description="Orc1-like AAA ATPase" evidence="1">
    <location>
        <begin position="6"/>
        <end position="215"/>
    </location>
</feature>
<dbReference type="Gene3D" id="1.25.40.10">
    <property type="entry name" value="Tetratricopeptide repeat domain"/>
    <property type="match status" value="2"/>
</dbReference>
<dbReference type="InterPro" id="IPR011990">
    <property type="entry name" value="TPR-like_helical_dom_sf"/>
</dbReference>
<dbReference type="InterPro" id="IPR019734">
    <property type="entry name" value="TPR_rpt"/>
</dbReference>
<reference evidence="2" key="1">
    <citation type="journal article" date="2015" name="PeerJ">
        <title>First genomic representation of candidate bacterial phylum KSB3 points to enhanced environmental sensing as a trigger of wastewater bulking.</title>
        <authorList>
            <person name="Sekiguchi Y."/>
            <person name="Ohashi A."/>
            <person name="Parks D.H."/>
            <person name="Yamauchi T."/>
            <person name="Tyson G.W."/>
            <person name="Hugenholtz P."/>
        </authorList>
    </citation>
    <scope>NUCLEOTIDE SEQUENCE [LARGE SCALE GENOMIC DNA]</scope>
</reference>
<dbReference type="Pfam" id="PF13191">
    <property type="entry name" value="AAA_16"/>
    <property type="match status" value="1"/>
</dbReference>
<name>A0A081BVT0_VECG1</name>
<dbReference type="HOGENOM" id="CLU_293680_0_0_0"/>
<dbReference type="PANTHER" id="PTHR43642">
    <property type="entry name" value="HYBRID SIGNAL TRANSDUCTION HISTIDINE KINASE G"/>
    <property type="match status" value="1"/>
</dbReference>
<dbReference type="SMART" id="SM00028">
    <property type="entry name" value="TPR"/>
    <property type="match status" value="5"/>
</dbReference>
<gene>
    <name evidence="2" type="ORF">U27_03397</name>
</gene>
<dbReference type="eggNOG" id="COG3899">
    <property type="taxonomic scope" value="Bacteria"/>
</dbReference>
<dbReference type="InterPro" id="IPR041664">
    <property type="entry name" value="AAA_16"/>
</dbReference>
<evidence type="ECO:0000313" key="2">
    <source>
        <dbReference type="EMBL" id="GAK56435.1"/>
    </source>
</evidence>
<dbReference type="SUPFAM" id="SSF52540">
    <property type="entry name" value="P-loop containing nucleoside triphosphate hydrolases"/>
    <property type="match status" value="1"/>
</dbReference>
<dbReference type="EMBL" id="DF820464">
    <property type="protein sequence ID" value="GAK56435.1"/>
    <property type="molecule type" value="Genomic_DNA"/>
</dbReference>
<dbReference type="PANTHER" id="PTHR43642:SF1">
    <property type="entry name" value="HYBRID SIGNAL TRANSDUCTION HISTIDINE KINASE G"/>
    <property type="match status" value="1"/>
</dbReference>
<proteinExistence type="predicted"/>
<protein>
    <recommendedName>
        <fullName evidence="1">Orc1-like AAA ATPase domain-containing protein</fullName>
    </recommendedName>
</protein>
<organism evidence="2">
    <name type="scientific">Vecturithrix granuli</name>
    <dbReference type="NCBI Taxonomy" id="1499967"/>
    <lineage>
        <taxon>Bacteria</taxon>
        <taxon>Candidatus Moduliflexota</taxon>
        <taxon>Candidatus Vecturitrichia</taxon>
        <taxon>Candidatus Vecturitrichales</taxon>
        <taxon>Candidatus Vecturitrichaceae</taxon>
        <taxon>Candidatus Vecturithrix</taxon>
    </lineage>
</organism>
<dbReference type="STRING" id="1499967.U27_03397"/>
<dbReference type="Proteomes" id="UP000030661">
    <property type="component" value="Unassembled WGS sequence"/>
</dbReference>
<keyword evidence="3" id="KW-1185">Reference proteome</keyword>